<evidence type="ECO:0000313" key="11">
    <source>
        <dbReference type="Proteomes" id="UP000593562"/>
    </source>
</evidence>
<reference evidence="10 11" key="1">
    <citation type="journal article" date="2020" name="Nat. Commun.">
        <title>Genome of Tripterygium wilfordii and identification of cytochrome P450 involved in triptolide biosynthesis.</title>
        <authorList>
            <person name="Tu L."/>
            <person name="Su P."/>
            <person name="Zhang Z."/>
            <person name="Gao L."/>
            <person name="Wang J."/>
            <person name="Hu T."/>
            <person name="Zhou J."/>
            <person name="Zhang Y."/>
            <person name="Zhao Y."/>
            <person name="Liu Y."/>
            <person name="Song Y."/>
            <person name="Tong Y."/>
            <person name="Lu Y."/>
            <person name="Yang J."/>
            <person name="Xu C."/>
            <person name="Jia M."/>
            <person name="Peters R.J."/>
            <person name="Huang L."/>
            <person name="Gao W."/>
        </authorList>
    </citation>
    <scope>NUCLEOTIDE SEQUENCE [LARGE SCALE GENOMIC DNA]</scope>
    <source>
        <strain evidence="11">cv. XIE 37</strain>
        <tissue evidence="10">Leaf</tissue>
    </source>
</reference>
<dbReference type="GO" id="GO:0046872">
    <property type="term" value="F:metal ion binding"/>
    <property type="evidence" value="ECO:0007669"/>
    <property type="project" value="UniProtKB-KW"/>
</dbReference>
<evidence type="ECO:0000256" key="6">
    <source>
        <dbReference type="SAM" id="MobiDB-lite"/>
    </source>
</evidence>
<protein>
    <submittedName>
        <fullName evidence="10">Uclacyanin-2-like</fullName>
    </submittedName>
</protein>
<dbReference type="PANTHER" id="PTHR33021:SF350">
    <property type="entry name" value="UCLACYANIN-2"/>
    <property type="match status" value="1"/>
</dbReference>
<evidence type="ECO:0000256" key="3">
    <source>
        <dbReference type="ARBA" id="ARBA00022982"/>
    </source>
</evidence>
<dbReference type="InterPro" id="IPR039391">
    <property type="entry name" value="Phytocyanin-like"/>
</dbReference>
<evidence type="ECO:0000256" key="7">
    <source>
        <dbReference type="SAM" id="Phobius"/>
    </source>
</evidence>
<organism evidence="10 11">
    <name type="scientific">Tripterygium wilfordii</name>
    <name type="common">Thunder God vine</name>
    <dbReference type="NCBI Taxonomy" id="458696"/>
    <lineage>
        <taxon>Eukaryota</taxon>
        <taxon>Viridiplantae</taxon>
        <taxon>Streptophyta</taxon>
        <taxon>Embryophyta</taxon>
        <taxon>Tracheophyta</taxon>
        <taxon>Spermatophyta</taxon>
        <taxon>Magnoliopsida</taxon>
        <taxon>eudicotyledons</taxon>
        <taxon>Gunneridae</taxon>
        <taxon>Pentapetalae</taxon>
        <taxon>rosids</taxon>
        <taxon>fabids</taxon>
        <taxon>Celastrales</taxon>
        <taxon>Celastraceae</taxon>
        <taxon>Tripterygium</taxon>
    </lineage>
</organism>
<dbReference type="InterPro" id="IPR008972">
    <property type="entry name" value="Cupredoxin"/>
</dbReference>
<evidence type="ECO:0000256" key="5">
    <source>
        <dbReference type="ARBA" id="ARBA00023180"/>
    </source>
</evidence>
<dbReference type="EMBL" id="JAAARO010000008">
    <property type="protein sequence ID" value="KAF5744269.1"/>
    <property type="molecule type" value="Genomic_DNA"/>
</dbReference>
<keyword evidence="1" id="KW-0813">Transport</keyword>
<comment type="caution">
    <text evidence="10">The sequence shown here is derived from an EMBL/GenBank/DDBJ whole genome shotgun (WGS) entry which is preliminary data.</text>
</comment>
<dbReference type="InterPro" id="IPR003245">
    <property type="entry name" value="Phytocyanin_dom"/>
</dbReference>
<evidence type="ECO:0000313" key="10">
    <source>
        <dbReference type="EMBL" id="KAF5744269.1"/>
    </source>
</evidence>
<dbReference type="AlphaFoldDB" id="A0A7J7DDC1"/>
<keyword evidence="11" id="KW-1185">Reference proteome</keyword>
<dbReference type="PANTHER" id="PTHR33021">
    <property type="entry name" value="BLUE COPPER PROTEIN"/>
    <property type="match status" value="1"/>
</dbReference>
<sequence length="180" mass="18275">MAMAINALLVLLVAVPAVQAVDHIVGGSSGWTQGVDYSAWAASQTFTVGDNLVFNYGSTHQVSEVTQANYNSCSSSNSIKTYNDGNTKIALSKVGSIYFICPVNGHCAGGMKVSVNVVAASGNTPAPGTSPPSSTTPGTTTSPPPPPSTVPTPSGAIGVFGHMNVWLMGVLGTMVVAFLV</sequence>
<dbReference type="CDD" id="cd04216">
    <property type="entry name" value="Phytocyanin"/>
    <property type="match status" value="1"/>
</dbReference>
<dbReference type="SUPFAM" id="SSF49503">
    <property type="entry name" value="Cupredoxins"/>
    <property type="match status" value="1"/>
</dbReference>
<gene>
    <name evidence="10" type="ORF">HS088_TW08G00869</name>
</gene>
<feature type="region of interest" description="Disordered" evidence="6">
    <location>
        <begin position="123"/>
        <end position="153"/>
    </location>
</feature>
<dbReference type="FunFam" id="2.60.40.420:FF:000003">
    <property type="entry name" value="Blue copper"/>
    <property type="match status" value="1"/>
</dbReference>
<keyword evidence="8" id="KW-0732">Signal</keyword>
<dbReference type="Gene3D" id="2.60.40.420">
    <property type="entry name" value="Cupredoxins - blue copper proteins"/>
    <property type="match status" value="1"/>
</dbReference>
<evidence type="ECO:0000259" key="9">
    <source>
        <dbReference type="PROSITE" id="PS51485"/>
    </source>
</evidence>
<dbReference type="OrthoDB" id="686200at2759"/>
<keyword evidence="3" id="KW-0249">Electron transport</keyword>
<accession>A0A7J7DDC1</accession>
<keyword evidence="2" id="KW-0479">Metal-binding</keyword>
<keyword evidence="7" id="KW-1133">Transmembrane helix</keyword>
<keyword evidence="5" id="KW-0325">Glycoprotein</keyword>
<evidence type="ECO:0000256" key="1">
    <source>
        <dbReference type="ARBA" id="ARBA00022448"/>
    </source>
</evidence>
<feature type="signal peptide" evidence="8">
    <location>
        <begin position="1"/>
        <end position="20"/>
    </location>
</feature>
<dbReference type="GO" id="GO:0005886">
    <property type="term" value="C:plasma membrane"/>
    <property type="evidence" value="ECO:0007669"/>
    <property type="project" value="TreeGrafter"/>
</dbReference>
<evidence type="ECO:0000256" key="2">
    <source>
        <dbReference type="ARBA" id="ARBA00022723"/>
    </source>
</evidence>
<dbReference type="GO" id="GO:0009055">
    <property type="term" value="F:electron transfer activity"/>
    <property type="evidence" value="ECO:0007669"/>
    <property type="project" value="InterPro"/>
</dbReference>
<dbReference type="PROSITE" id="PS51485">
    <property type="entry name" value="PHYTOCYANIN"/>
    <property type="match status" value="1"/>
</dbReference>
<proteinExistence type="predicted"/>
<evidence type="ECO:0000256" key="4">
    <source>
        <dbReference type="ARBA" id="ARBA00023008"/>
    </source>
</evidence>
<feature type="chain" id="PRO_5029762884" evidence="8">
    <location>
        <begin position="21"/>
        <end position="180"/>
    </location>
</feature>
<feature type="compositionally biased region" description="Low complexity" evidence="6">
    <location>
        <begin position="123"/>
        <end position="141"/>
    </location>
</feature>
<dbReference type="Proteomes" id="UP000593562">
    <property type="component" value="Unassembled WGS sequence"/>
</dbReference>
<keyword evidence="4" id="KW-0186">Copper</keyword>
<keyword evidence="7" id="KW-0812">Transmembrane</keyword>
<dbReference type="FunCoup" id="A0A7J7DDC1">
    <property type="interactions" value="7"/>
</dbReference>
<dbReference type="Pfam" id="PF02298">
    <property type="entry name" value="Cu_bind_like"/>
    <property type="match status" value="1"/>
</dbReference>
<dbReference type="InParanoid" id="A0A7J7DDC1"/>
<keyword evidence="7" id="KW-0472">Membrane</keyword>
<evidence type="ECO:0000256" key="8">
    <source>
        <dbReference type="SAM" id="SignalP"/>
    </source>
</evidence>
<feature type="domain" description="Phytocyanin" evidence="9">
    <location>
        <begin position="21"/>
        <end position="119"/>
    </location>
</feature>
<name>A0A7J7DDC1_TRIWF</name>
<feature type="transmembrane region" description="Helical" evidence="7">
    <location>
        <begin position="155"/>
        <end position="179"/>
    </location>
</feature>